<comment type="caution">
    <text evidence="3">The sequence shown here is derived from an EMBL/GenBank/DDBJ whole genome shotgun (WGS) entry which is preliminary data.</text>
</comment>
<evidence type="ECO:0000313" key="4">
    <source>
        <dbReference type="Proteomes" id="UP000185598"/>
    </source>
</evidence>
<accession>A0A1Q9A327</accession>
<protein>
    <submittedName>
        <fullName evidence="3">Uncharacterized protein</fullName>
    </submittedName>
</protein>
<dbReference type="Proteomes" id="UP000185598">
    <property type="component" value="Unassembled WGS sequence"/>
</dbReference>
<evidence type="ECO:0000256" key="1">
    <source>
        <dbReference type="SAM" id="SignalP"/>
    </source>
</evidence>
<organism evidence="3 4">
    <name type="scientific">Allorhizobium taibaishanense</name>
    <dbReference type="NCBI Taxonomy" id="887144"/>
    <lineage>
        <taxon>Bacteria</taxon>
        <taxon>Pseudomonadati</taxon>
        <taxon>Pseudomonadota</taxon>
        <taxon>Alphaproteobacteria</taxon>
        <taxon>Hyphomicrobiales</taxon>
        <taxon>Rhizobiaceae</taxon>
        <taxon>Rhizobium/Agrobacterium group</taxon>
        <taxon>Allorhizobium</taxon>
    </lineage>
</organism>
<dbReference type="AlphaFoldDB" id="A0A1Q9A327"/>
<dbReference type="EMBL" id="JACIED010000001">
    <property type="protein sequence ID" value="MBB4006000.1"/>
    <property type="molecule type" value="Genomic_DNA"/>
</dbReference>
<evidence type="ECO:0000313" key="2">
    <source>
        <dbReference type="EMBL" id="MBB4006000.1"/>
    </source>
</evidence>
<sequence>MTRLFARLSLSLAISITAAVGAGPSLAQTPSGVCVKDTITECSTKPIVKPATKKVTAKDTGAPKKVVQKRVKHRGKMIDPITTCALKNKMPCANPAGR</sequence>
<feature type="signal peptide" evidence="1">
    <location>
        <begin position="1"/>
        <end position="27"/>
    </location>
</feature>
<dbReference type="OrthoDB" id="8303468at2"/>
<evidence type="ECO:0000313" key="5">
    <source>
        <dbReference type="Proteomes" id="UP000544107"/>
    </source>
</evidence>
<dbReference type="RefSeq" id="WP_075614816.1">
    <property type="nucleotide sequence ID" value="NZ_JACIED010000001.1"/>
</dbReference>
<reference evidence="2 5" key="2">
    <citation type="submission" date="2020-08" db="EMBL/GenBank/DDBJ databases">
        <title>Genomic Encyclopedia of Type Strains, Phase IV (KMG-IV): sequencing the most valuable type-strain genomes for metagenomic binning, comparative biology and taxonomic classification.</title>
        <authorList>
            <person name="Goeker M."/>
        </authorList>
    </citation>
    <scope>NUCLEOTIDE SEQUENCE [LARGE SCALE GENOMIC DNA]</scope>
    <source>
        <strain evidence="2 5">DSM 100021</strain>
    </source>
</reference>
<name>A0A1Q9A327_9HYPH</name>
<proteinExistence type="predicted"/>
<dbReference type="Proteomes" id="UP000544107">
    <property type="component" value="Unassembled WGS sequence"/>
</dbReference>
<keyword evidence="1" id="KW-0732">Signal</keyword>
<keyword evidence="4" id="KW-1185">Reference proteome</keyword>
<dbReference type="EMBL" id="MKIN01000022">
    <property type="protein sequence ID" value="OLP49025.1"/>
    <property type="molecule type" value="Genomic_DNA"/>
</dbReference>
<gene>
    <name evidence="3" type="ORF">BJF91_18080</name>
    <name evidence="2" type="ORF">GGQ71_000236</name>
</gene>
<evidence type="ECO:0000313" key="3">
    <source>
        <dbReference type="EMBL" id="OLP49025.1"/>
    </source>
</evidence>
<reference evidence="3 4" key="1">
    <citation type="submission" date="2016-09" db="EMBL/GenBank/DDBJ databases">
        <title>Rhizobium oryziradicis sp. nov., isolated from the root of rice.</title>
        <authorList>
            <person name="Zhao J."/>
            <person name="Zhang X."/>
        </authorList>
    </citation>
    <scope>NUCLEOTIDE SEQUENCE [LARGE SCALE GENOMIC DNA]</scope>
    <source>
        <strain evidence="3 4">14971</strain>
    </source>
</reference>
<feature type="chain" id="PRO_5044564273" evidence="1">
    <location>
        <begin position="28"/>
        <end position="98"/>
    </location>
</feature>